<dbReference type="Proteomes" id="UP000052230">
    <property type="component" value="Unassembled WGS sequence"/>
</dbReference>
<gene>
    <name evidence="2" type="ORF">XAC3562_200103</name>
</gene>
<dbReference type="KEGG" id="xcw:J162_01383"/>
<reference evidence="2 3" key="1">
    <citation type="submission" date="2014-09" db="EMBL/GenBank/DDBJ databases">
        <authorList>
            <person name="Regsiter A."/>
        </authorList>
    </citation>
    <scope>NUCLEOTIDE SEQUENCE [LARGE SCALE GENOMIC DNA]</scope>
</reference>
<name>A0A0U5FCR4_XANCI</name>
<dbReference type="PANTHER" id="PTHR36302:SF1">
    <property type="entry name" value="COPPER CHAPERONE PCU(A)C"/>
    <property type="match status" value="1"/>
</dbReference>
<accession>A0A0U5FCR4</accession>
<keyword evidence="1" id="KW-0732">Signal</keyword>
<evidence type="ECO:0000313" key="3">
    <source>
        <dbReference type="Proteomes" id="UP000052230"/>
    </source>
</evidence>
<dbReference type="EMBL" id="CCXZ01000112">
    <property type="protein sequence ID" value="CEG15492.1"/>
    <property type="molecule type" value="Genomic_DNA"/>
</dbReference>
<evidence type="ECO:0000313" key="2">
    <source>
        <dbReference type="EMBL" id="CEG15492.1"/>
    </source>
</evidence>
<dbReference type="PANTHER" id="PTHR36302">
    <property type="entry name" value="BLR7088 PROTEIN"/>
    <property type="match status" value="1"/>
</dbReference>
<sequence>MIDGSRSRRVRYAGVLLAAFGLAASAGVPAQCLPEFKNGWIRIPPPGGMGMAAGFGQFHNGCAQPLTITAANSSVFADVSLHETTQVNGVSRMRAVPELALPAGKSVPLAPGGLHLMLMDASAPLQEGAQVPVSFTLQDGRQIKATLEARKRAPGS</sequence>
<protein>
    <recommendedName>
        <fullName evidence="4">Copper chaperone PCu(A)C</fullName>
    </recommendedName>
</protein>
<organism evidence="2 3">
    <name type="scientific">Xanthomonas citri pv. citri</name>
    <dbReference type="NCBI Taxonomy" id="611301"/>
    <lineage>
        <taxon>Bacteria</taxon>
        <taxon>Pseudomonadati</taxon>
        <taxon>Pseudomonadota</taxon>
        <taxon>Gammaproteobacteria</taxon>
        <taxon>Lysobacterales</taxon>
        <taxon>Lysobacteraceae</taxon>
        <taxon>Xanthomonas</taxon>
    </lineage>
</organism>
<evidence type="ECO:0008006" key="4">
    <source>
        <dbReference type="Google" id="ProtNLM"/>
    </source>
</evidence>
<dbReference type="Gene3D" id="2.60.40.1890">
    <property type="entry name" value="PCu(A)C copper chaperone"/>
    <property type="match status" value="1"/>
</dbReference>
<dbReference type="KEGG" id="xcr:J163_01383"/>
<feature type="chain" id="PRO_5006856796" description="Copper chaperone PCu(A)C" evidence="1">
    <location>
        <begin position="31"/>
        <end position="156"/>
    </location>
</feature>
<dbReference type="InterPro" id="IPR058248">
    <property type="entry name" value="Lxx211020-like"/>
</dbReference>
<dbReference type="Pfam" id="PF04314">
    <property type="entry name" value="PCuAC"/>
    <property type="match status" value="1"/>
</dbReference>
<dbReference type="AlphaFoldDB" id="A0A0U5FCR4"/>
<feature type="signal peptide" evidence="1">
    <location>
        <begin position="1"/>
        <end position="30"/>
    </location>
</feature>
<keyword evidence="3" id="KW-1185">Reference proteome</keyword>
<comment type="caution">
    <text evidence="2">The sequence shown here is derived from an EMBL/GenBank/DDBJ whole genome shotgun (WGS) entry which is preliminary data.</text>
</comment>
<dbReference type="KEGG" id="xcm:J164_01383"/>
<dbReference type="KEGG" id="xcn:J169_01383"/>
<dbReference type="InterPro" id="IPR036182">
    <property type="entry name" value="PCuAC_sf"/>
</dbReference>
<dbReference type="KEGG" id="xcf:J172_01378"/>
<evidence type="ECO:0000256" key="1">
    <source>
        <dbReference type="SAM" id="SignalP"/>
    </source>
</evidence>
<dbReference type="InterPro" id="IPR007410">
    <property type="entry name" value="LpqE-like"/>
</dbReference>
<dbReference type="SUPFAM" id="SSF110087">
    <property type="entry name" value="DR1885-like metal-binding protein"/>
    <property type="match status" value="1"/>
</dbReference>
<dbReference type="KEGG" id="xcu:J159_01384"/>
<proteinExistence type="predicted"/>